<dbReference type="GO" id="GO:0008168">
    <property type="term" value="F:methyltransferase activity"/>
    <property type="evidence" value="ECO:0007669"/>
    <property type="project" value="UniProtKB-KW"/>
</dbReference>
<dbReference type="EMBL" id="MAPZ01000014">
    <property type="protein sequence ID" value="OBY11365.1"/>
    <property type="molecule type" value="Genomic_DNA"/>
</dbReference>
<evidence type="ECO:0000313" key="2">
    <source>
        <dbReference type="Proteomes" id="UP000092714"/>
    </source>
</evidence>
<name>A0A174DEH8_9CLOT</name>
<dbReference type="eggNOG" id="COG0727">
    <property type="taxonomic scope" value="Bacteria"/>
</dbReference>
<dbReference type="Proteomes" id="UP000092714">
    <property type="component" value="Unassembled WGS sequence"/>
</dbReference>
<keyword evidence="2" id="KW-1185">Reference proteome</keyword>
<dbReference type="GO" id="GO:0032259">
    <property type="term" value="P:methylation"/>
    <property type="evidence" value="ECO:0007669"/>
    <property type="project" value="UniProtKB-KW"/>
</dbReference>
<sequence>MKVNMFIPRYMVGFKCVSSKCIDTCCVGWDINIDENTYNRYENSESKLNKLVNGKYKVNNYEHDIFNHGFMILENEKKCPFLNSNMLCDIHGNIGEEHLCITCKNYPRVYNIIDDVYEMSGLTSCYEICLNSLLNKEKMEFIEIEDELDIDNIEIRRIIDSEAFEYSDNLLQYFWDIRLITINIIQNRSYSIEFRLSILKHFFNILEDAFKEEDFDVIEDIIEDFSSEDYDFTSIRKEAFDGDEKFYSILCSDELSKNIKSVRLKQCIKEYKAGLDNLDVFNELNSQLDSFEYIFENYLVNKVFTDLIPFNKGEDLYLGINYLINIYKVIKAYVIGIAVGNEEEITEYVILRVIQSISKDIEHNKVYEKILIR</sequence>
<evidence type="ECO:0000313" key="1">
    <source>
        <dbReference type="EMBL" id="OBY11365.1"/>
    </source>
</evidence>
<gene>
    <name evidence="1" type="ORF">CP373A1_05270</name>
</gene>
<comment type="caution">
    <text evidence="1">The sequence shown here is derived from an EMBL/GenBank/DDBJ whole genome shotgun (WGS) entry which is preliminary data.</text>
</comment>
<dbReference type="NCBIfam" id="NF038110">
    <property type="entry name" value="Lys_methyl_FliB"/>
    <property type="match status" value="1"/>
</dbReference>
<accession>A0A174DEH8</accession>
<dbReference type="GeneID" id="42775662"/>
<keyword evidence="1" id="KW-0808">Transferase</keyword>
<dbReference type="RefSeq" id="WP_027097830.1">
    <property type="nucleotide sequence ID" value="NZ_CABJAZ010000002.1"/>
</dbReference>
<dbReference type="AlphaFoldDB" id="A0A174DEH8"/>
<proteinExistence type="predicted"/>
<reference evidence="1 2" key="1">
    <citation type="submission" date="2016-06" db="EMBL/GenBank/DDBJ databases">
        <authorList>
            <person name="Kjaerup R.B."/>
            <person name="Dalgaard T.S."/>
            <person name="Juul-Madsen H.R."/>
        </authorList>
    </citation>
    <scope>NUCLEOTIDE SEQUENCE [LARGE SCALE GENOMIC DNA]</scope>
    <source>
        <strain evidence="1 2">373-A1</strain>
    </source>
</reference>
<keyword evidence="1" id="KW-0489">Methyltransferase</keyword>
<dbReference type="OrthoDB" id="86584at2"/>
<organism evidence="1 2">
    <name type="scientific">Clostridium paraputrificum</name>
    <dbReference type="NCBI Taxonomy" id="29363"/>
    <lineage>
        <taxon>Bacteria</taxon>
        <taxon>Bacillati</taxon>
        <taxon>Bacillota</taxon>
        <taxon>Clostridia</taxon>
        <taxon>Eubacteriales</taxon>
        <taxon>Clostridiaceae</taxon>
        <taxon>Clostridium</taxon>
    </lineage>
</organism>
<protein>
    <submittedName>
        <fullName evidence="1">Lysine-N-methylase</fullName>
    </submittedName>
</protein>